<proteinExistence type="predicted"/>
<accession>A0A844GUU9</accession>
<organism evidence="2 3">
    <name type="scientific">Cyanobacterium aponinum 0216</name>
    <dbReference type="NCBI Taxonomy" id="2676140"/>
    <lineage>
        <taxon>Bacteria</taxon>
        <taxon>Bacillati</taxon>
        <taxon>Cyanobacteriota</taxon>
        <taxon>Cyanophyceae</taxon>
        <taxon>Oscillatoriophycideae</taxon>
        <taxon>Chroococcales</taxon>
        <taxon>Geminocystaceae</taxon>
        <taxon>Cyanobacterium</taxon>
    </lineage>
</organism>
<evidence type="ECO:0000256" key="1">
    <source>
        <dbReference type="SAM" id="MobiDB-lite"/>
    </source>
</evidence>
<comment type="caution">
    <text evidence="2">The sequence shown here is derived from an EMBL/GenBank/DDBJ whole genome shotgun (WGS) entry which is preliminary data.</text>
</comment>
<sequence length="120" mass="13068">MSETLENKDKQPANKLTTPTATTTKESSALKLADKSAALLPGNRPVEANHLQIVHTYTSVGSIRPVTKSNLDIKSMMTLSGNRPITASHLQISQEFKIMGNRPVASNHIDDPLLLMGYLD</sequence>
<evidence type="ECO:0000313" key="3">
    <source>
        <dbReference type="Proteomes" id="UP000437131"/>
    </source>
</evidence>
<dbReference type="RefSeq" id="WP_155084285.1">
    <property type="nucleotide sequence ID" value="NZ_WMIA01000018.1"/>
</dbReference>
<feature type="region of interest" description="Disordered" evidence="1">
    <location>
        <begin position="1"/>
        <end position="29"/>
    </location>
</feature>
<dbReference type="Proteomes" id="UP000437131">
    <property type="component" value="Unassembled WGS sequence"/>
</dbReference>
<gene>
    <name evidence="2" type="ORF">GGC33_13170</name>
</gene>
<dbReference type="AlphaFoldDB" id="A0A844GUU9"/>
<feature type="compositionally biased region" description="Basic and acidic residues" evidence="1">
    <location>
        <begin position="1"/>
        <end position="12"/>
    </location>
</feature>
<dbReference type="EMBL" id="WMIA01000018">
    <property type="protein sequence ID" value="MTF39870.1"/>
    <property type="molecule type" value="Genomic_DNA"/>
</dbReference>
<name>A0A844GUU9_9CHRO</name>
<feature type="compositionally biased region" description="Low complexity" evidence="1">
    <location>
        <begin position="17"/>
        <end position="29"/>
    </location>
</feature>
<reference evidence="2 3" key="1">
    <citation type="submission" date="2019-11" db="EMBL/GenBank/DDBJ databases">
        <title>Isolation of a new High Light Tolerant Cyanobacteria.</title>
        <authorList>
            <person name="Dobson Z."/>
            <person name="Vaughn N."/>
            <person name="Vaughn M."/>
            <person name="Fromme P."/>
            <person name="Mazor Y."/>
        </authorList>
    </citation>
    <scope>NUCLEOTIDE SEQUENCE [LARGE SCALE GENOMIC DNA]</scope>
    <source>
        <strain evidence="2 3">0216</strain>
    </source>
</reference>
<evidence type="ECO:0000313" key="2">
    <source>
        <dbReference type="EMBL" id="MTF39870.1"/>
    </source>
</evidence>
<protein>
    <submittedName>
        <fullName evidence="2">Uncharacterized protein</fullName>
    </submittedName>
</protein>